<sequence>MSNDITPRISSFVAQLNWDDVPESARVAARRTAANVIGLSVGAAHDPAAEAVLAAAADLGQTGPAQVLGRTEQLTAPWAALVNGLTAHVEDFDDTYLSCILHPGAPIVPAALAVAQLAGADGATLMTGVVAGVEVASRLGDCLWPSHFDRGWHVTATTGPIGAACAAARILGLDAQRTADAIAIAATQAAGHTEQLGSMTKSFQVGRAASIGVEAALLAEQGFTGPVEPLAGRRGMAALMAADVDWSPMSDLGSRWLVESNALKPYSCGIVSHPVIDAGRQLRADGVDPTQLESVTLEVHPRVLDVMGVADPKTGLQSKFSVYHCFAVGLVRGAGGPPEFSDETATDPQIQQVRKLVTVTLDPSLAADSCRMTATLVGGRTVDLTVEHATGSTSAPMTDEELQDKVVRLAGHLDNPGSLWNVAWRLDEMTSATDLFAVAR</sequence>
<gene>
    <name evidence="4" type="ORF">HLY00_5082</name>
</gene>
<reference evidence="4 5" key="1">
    <citation type="submission" date="2020-05" db="EMBL/GenBank/DDBJ databases">
        <title>Draft genome sequence of Mycobacterium hippocampi DL, isolated from European seabass, Dicentrarchus labrax, reared in fish farms.</title>
        <authorList>
            <person name="Stathopoulou P."/>
            <person name="Asimakis E."/>
            <person name="Tzokas K."/>
            <person name="Batargias C."/>
            <person name="Tsiamis G."/>
        </authorList>
    </citation>
    <scope>NUCLEOTIDE SEQUENCE [LARGE SCALE GENOMIC DNA]</scope>
    <source>
        <strain evidence="4 5">DL</strain>
    </source>
</reference>
<dbReference type="Proteomes" id="UP000570517">
    <property type="component" value="Unassembled WGS sequence"/>
</dbReference>
<dbReference type="RefSeq" id="WP_178361332.1">
    <property type="nucleotide sequence ID" value="NZ_JABFYL010000048.1"/>
</dbReference>
<dbReference type="GO" id="GO:0016829">
    <property type="term" value="F:lyase activity"/>
    <property type="evidence" value="ECO:0007669"/>
    <property type="project" value="InterPro"/>
</dbReference>
<evidence type="ECO:0008006" key="6">
    <source>
        <dbReference type="Google" id="ProtNLM"/>
    </source>
</evidence>
<feature type="domain" description="MmgE/PrpD N-terminal" evidence="2">
    <location>
        <begin position="8"/>
        <end position="247"/>
    </location>
</feature>
<dbReference type="InterPro" id="IPR042188">
    <property type="entry name" value="MmgE/PrpD_sf_2"/>
</dbReference>
<dbReference type="InterPro" id="IPR042183">
    <property type="entry name" value="MmgE/PrpD_sf_1"/>
</dbReference>
<evidence type="ECO:0000256" key="1">
    <source>
        <dbReference type="ARBA" id="ARBA00006174"/>
    </source>
</evidence>
<dbReference type="EMBL" id="JABFYL010000048">
    <property type="protein sequence ID" value="NVN53112.1"/>
    <property type="molecule type" value="Genomic_DNA"/>
</dbReference>
<name>A0A850PRE1_9MYCO</name>
<dbReference type="InterPro" id="IPR045337">
    <property type="entry name" value="MmgE_PrpD_C"/>
</dbReference>
<proteinExistence type="inferred from homology"/>
<accession>A0A850PRE1</accession>
<evidence type="ECO:0000259" key="3">
    <source>
        <dbReference type="Pfam" id="PF19305"/>
    </source>
</evidence>
<dbReference type="PANTHER" id="PTHR16943">
    <property type="entry name" value="2-METHYLCITRATE DEHYDRATASE-RELATED"/>
    <property type="match status" value="1"/>
</dbReference>
<evidence type="ECO:0000313" key="4">
    <source>
        <dbReference type="EMBL" id="NVN53112.1"/>
    </source>
</evidence>
<dbReference type="Pfam" id="PF03972">
    <property type="entry name" value="MmgE_PrpD_N"/>
    <property type="match status" value="1"/>
</dbReference>
<protein>
    <recommendedName>
        <fullName evidence="6">MmgE/PrpD family protein</fullName>
    </recommendedName>
</protein>
<dbReference type="PANTHER" id="PTHR16943:SF8">
    <property type="entry name" value="2-METHYLCITRATE DEHYDRATASE"/>
    <property type="match status" value="1"/>
</dbReference>
<dbReference type="InterPro" id="IPR045336">
    <property type="entry name" value="MmgE_PrpD_N"/>
</dbReference>
<dbReference type="Pfam" id="PF19305">
    <property type="entry name" value="MmgE_PrpD_C"/>
    <property type="match status" value="1"/>
</dbReference>
<organism evidence="4 5">
    <name type="scientific">Mycolicibacterium hippocampi</name>
    <dbReference type="NCBI Taxonomy" id="659824"/>
    <lineage>
        <taxon>Bacteria</taxon>
        <taxon>Bacillati</taxon>
        <taxon>Actinomycetota</taxon>
        <taxon>Actinomycetes</taxon>
        <taxon>Mycobacteriales</taxon>
        <taxon>Mycobacteriaceae</taxon>
        <taxon>Mycolicibacterium</taxon>
    </lineage>
</organism>
<dbReference type="InterPro" id="IPR036148">
    <property type="entry name" value="MmgE/PrpD_sf"/>
</dbReference>
<dbReference type="Gene3D" id="3.30.1330.120">
    <property type="entry name" value="2-methylcitrate dehydratase PrpD"/>
    <property type="match status" value="1"/>
</dbReference>
<evidence type="ECO:0000259" key="2">
    <source>
        <dbReference type="Pfam" id="PF03972"/>
    </source>
</evidence>
<dbReference type="InterPro" id="IPR005656">
    <property type="entry name" value="MmgE_PrpD"/>
</dbReference>
<comment type="caution">
    <text evidence="4">The sequence shown here is derived from an EMBL/GenBank/DDBJ whole genome shotgun (WGS) entry which is preliminary data.</text>
</comment>
<comment type="similarity">
    <text evidence="1">Belongs to the PrpD family.</text>
</comment>
<feature type="domain" description="MmgE/PrpD C-terminal" evidence="3">
    <location>
        <begin position="266"/>
        <end position="412"/>
    </location>
</feature>
<evidence type="ECO:0000313" key="5">
    <source>
        <dbReference type="Proteomes" id="UP000570517"/>
    </source>
</evidence>
<dbReference type="AlphaFoldDB" id="A0A850PRE1"/>
<dbReference type="Gene3D" id="1.10.4100.10">
    <property type="entry name" value="2-methylcitrate dehydratase PrpD"/>
    <property type="match status" value="1"/>
</dbReference>
<dbReference type="SUPFAM" id="SSF103378">
    <property type="entry name" value="2-methylcitrate dehydratase PrpD"/>
    <property type="match status" value="1"/>
</dbReference>
<keyword evidence="5" id="KW-1185">Reference proteome</keyword>